<dbReference type="STRING" id="477641.MODMU_4220"/>
<dbReference type="GO" id="GO:0016491">
    <property type="term" value="F:oxidoreductase activity"/>
    <property type="evidence" value="ECO:0007669"/>
    <property type="project" value="InterPro"/>
</dbReference>
<proteinExistence type="predicted"/>
<accession>I4F1V4</accession>
<dbReference type="HOGENOM" id="CLU_115019_4_1_11"/>
<dbReference type="Proteomes" id="UP000006461">
    <property type="component" value="Chromosome"/>
</dbReference>
<keyword evidence="3" id="KW-1185">Reference proteome</keyword>
<dbReference type="NCBIfam" id="TIGR02118">
    <property type="entry name" value="EthD family reductase"/>
    <property type="match status" value="1"/>
</dbReference>
<sequence length="106" mass="10901">MVHRLVVQYGQPTDPAEFDRHYRDVHVGLVHAIPGLQGFSIGHAASLDPSTPAPYLVAELDFESAEAMGAGMSSEAGRAAGADVGTFATGGATMASFDVEDLSPAG</sequence>
<dbReference type="OMA" id="HYREVHL"/>
<protein>
    <submittedName>
        <fullName evidence="2">Ethyl tert-butyl ether degradation EthD</fullName>
    </submittedName>
</protein>
<gene>
    <name evidence="2" type="primary">ethD</name>
    <name evidence="2" type="ordered locus">MODMU_4220</name>
</gene>
<dbReference type="InterPro" id="IPR011008">
    <property type="entry name" value="Dimeric_a/b-barrel"/>
</dbReference>
<evidence type="ECO:0000313" key="3">
    <source>
        <dbReference type="Proteomes" id="UP000006461"/>
    </source>
</evidence>
<dbReference type="Gene3D" id="3.30.70.100">
    <property type="match status" value="1"/>
</dbReference>
<organism evidence="2 3">
    <name type="scientific">Modestobacter italicus (strain DSM 44449 / CECT 9708 / BC 501)</name>
    <dbReference type="NCBI Taxonomy" id="2732864"/>
    <lineage>
        <taxon>Bacteria</taxon>
        <taxon>Bacillati</taxon>
        <taxon>Actinomycetota</taxon>
        <taxon>Actinomycetes</taxon>
        <taxon>Geodermatophilales</taxon>
        <taxon>Geodermatophilaceae</taxon>
        <taxon>Modestobacter</taxon>
    </lineage>
</organism>
<dbReference type="EMBL" id="FO203431">
    <property type="protein sequence ID" value="CCH89617.1"/>
    <property type="molecule type" value="Genomic_DNA"/>
</dbReference>
<dbReference type="Pfam" id="PF07110">
    <property type="entry name" value="EthD"/>
    <property type="match status" value="1"/>
</dbReference>
<name>I4F1V4_MODI5</name>
<dbReference type="SUPFAM" id="SSF54909">
    <property type="entry name" value="Dimeric alpha+beta barrel"/>
    <property type="match status" value="1"/>
</dbReference>
<reference evidence="2 3" key="1">
    <citation type="journal article" date="2012" name="J. Bacteriol.">
        <title>Genome Sequence of Radiation-Resistant Modestobacter marinus Strain BC501, a Representative Actinobacterium That Thrives on Calcareous Stone Surfaces.</title>
        <authorList>
            <person name="Normand P."/>
            <person name="Gury J."/>
            <person name="Pujic P."/>
            <person name="Chouaia B."/>
            <person name="Crotti E."/>
            <person name="Brusetti L."/>
            <person name="Daffonchio D."/>
            <person name="Vacherie B."/>
            <person name="Barbe V."/>
            <person name="Medigue C."/>
            <person name="Calteau A."/>
            <person name="Ghodhbane-Gtari F."/>
            <person name="Essoussi I."/>
            <person name="Nouioui I."/>
            <person name="Abbassi-Ghozzi I."/>
            <person name="Gtari M."/>
        </authorList>
    </citation>
    <scope>NUCLEOTIDE SEQUENCE [LARGE SCALE GENOMIC DNA]</scope>
    <source>
        <strain evidence="3">BC 501</strain>
    </source>
</reference>
<evidence type="ECO:0000259" key="1">
    <source>
        <dbReference type="Pfam" id="PF07110"/>
    </source>
</evidence>
<dbReference type="eggNOG" id="COG3224">
    <property type="taxonomic scope" value="Bacteria"/>
</dbReference>
<dbReference type="KEGG" id="mmar:MODMU_4220"/>
<evidence type="ECO:0000313" key="2">
    <source>
        <dbReference type="EMBL" id="CCH89617.1"/>
    </source>
</evidence>
<feature type="domain" description="EthD" evidence="1">
    <location>
        <begin position="11"/>
        <end position="89"/>
    </location>
</feature>
<dbReference type="OrthoDB" id="5294870at2"/>
<dbReference type="AlphaFoldDB" id="I4F1V4"/>
<dbReference type="InterPro" id="IPR009799">
    <property type="entry name" value="EthD_dom"/>
</dbReference>
<dbReference type="PATRIC" id="fig|477641.3.peg.3941"/>